<comment type="caution">
    <text evidence="2">The sequence shown here is derived from an EMBL/GenBank/DDBJ whole genome shotgun (WGS) entry which is preliminary data.</text>
</comment>
<evidence type="ECO:0000313" key="3">
    <source>
        <dbReference type="Proteomes" id="UP000191285"/>
    </source>
</evidence>
<dbReference type="EMBL" id="MLKD01000019">
    <property type="protein sequence ID" value="OQE17845.1"/>
    <property type="molecule type" value="Genomic_DNA"/>
</dbReference>
<reference evidence="3" key="1">
    <citation type="journal article" date="2017" name="Nat. Microbiol.">
        <title>Global analysis of biosynthetic gene clusters reveals vast potential of secondary metabolite production in Penicillium species.</title>
        <authorList>
            <person name="Nielsen J.C."/>
            <person name="Grijseels S."/>
            <person name="Prigent S."/>
            <person name="Ji B."/>
            <person name="Dainat J."/>
            <person name="Nielsen K.F."/>
            <person name="Frisvad J.C."/>
            <person name="Workman M."/>
            <person name="Nielsen J."/>
        </authorList>
    </citation>
    <scope>NUCLEOTIDE SEQUENCE [LARGE SCALE GENOMIC DNA]</scope>
    <source>
        <strain evidence="3">IBT 24891</strain>
    </source>
</reference>
<gene>
    <name evidence="2" type="ORF">PENSTE_c019G09333</name>
</gene>
<feature type="region of interest" description="Disordered" evidence="1">
    <location>
        <begin position="30"/>
        <end position="88"/>
    </location>
</feature>
<dbReference type="AlphaFoldDB" id="A0A1V6SV15"/>
<protein>
    <submittedName>
        <fullName evidence="2">Uncharacterized protein</fullName>
    </submittedName>
</protein>
<feature type="compositionally biased region" description="Low complexity" evidence="1">
    <location>
        <begin position="30"/>
        <end position="49"/>
    </location>
</feature>
<keyword evidence="3" id="KW-1185">Reference proteome</keyword>
<dbReference type="OrthoDB" id="4368996at2759"/>
<organism evidence="2 3">
    <name type="scientific">Penicillium steckii</name>
    <dbReference type="NCBI Taxonomy" id="303698"/>
    <lineage>
        <taxon>Eukaryota</taxon>
        <taxon>Fungi</taxon>
        <taxon>Dikarya</taxon>
        <taxon>Ascomycota</taxon>
        <taxon>Pezizomycotina</taxon>
        <taxon>Eurotiomycetes</taxon>
        <taxon>Eurotiomycetidae</taxon>
        <taxon>Eurotiales</taxon>
        <taxon>Aspergillaceae</taxon>
        <taxon>Penicillium</taxon>
    </lineage>
</organism>
<evidence type="ECO:0000313" key="2">
    <source>
        <dbReference type="EMBL" id="OQE17845.1"/>
    </source>
</evidence>
<sequence>MARRLSDTLKNCLCCMGMCHCLDSDSSSGSILHQSQQSSIHTGTSSQHTPSHHSPSHHTPSHHASSPENAIVAPLHPSRSSDETISSNESVYAAAQQWNFDDGMAQDDPALSHLKYNKFQAAGQQRQKWIESSDEPGCPVALTTLTFADLRRDLKFAEPAHRTLSRVLKDQVQQLGLPTEESAYYEFDHGSHSNVFSWIGHTGPGVISINEVFRLAASNTPRMAFVTKAIYEYKFPMESLKHVFVIDIINKNTAHFLKRRLYTEDNGLAWPKRHEDIRGFPPRTWESGTAEYEGLLGTQCGKIISYLVLGAYPRGTRRIARIVSWPIPPCLRFDIEDISI</sequence>
<proteinExistence type="predicted"/>
<evidence type="ECO:0000256" key="1">
    <source>
        <dbReference type="SAM" id="MobiDB-lite"/>
    </source>
</evidence>
<name>A0A1V6SV15_9EURO</name>
<dbReference type="Proteomes" id="UP000191285">
    <property type="component" value="Unassembled WGS sequence"/>
</dbReference>
<accession>A0A1V6SV15</accession>
<feature type="compositionally biased region" description="Basic residues" evidence="1">
    <location>
        <begin position="50"/>
        <end position="61"/>
    </location>
</feature>